<dbReference type="EMBL" id="CP003058">
    <property type="protein sequence ID" value="AEQ23448.1"/>
    <property type="molecule type" value="Genomic_DNA"/>
</dbReference>
<organism evidence="9 10">
    <name type="scientific">Acidaminococcus intestini (strain RyC-MR95)</name>
    <dbReference type="NCBI Taxonomy" id="568816"/>
    <lineage>
        <taxon>Bacteria</taxon>
        <taxon>Bacillati</taxon>
        <taxon>Bacillota</taxon>
        <taxon>Negativicutes</taxon>
        <taxon>Acidaminococcales</taxon>
        <taxon>Acidaminococcaceae</taxon>
        <taxon>Acidaminococcus</taxon>
    </lineage>
</organism>
<proteinExistence type="inferred from homology"/>
<dbReference type="GO" id="GO:0008777">
    <property type="term" value="F:acetylornithine deacetylase activity"/>
    <property type="evidence" value="ECO:0007669"/>
    <property type="project" value="TreeGrafter"/>
</dbReference>
<keyword evidence="6" id="KW-0862">Zinc</keyword>
<dbReference type="Proteomes" id="UP000007093">
    <property type="component" value="Chromosome"/>
</dbReference>
<keyword evidence="3" id="KW-0645">Protease</keyword>
<dbReference type="eggNOG" id="COG0624">
    <property type="taxonomic scope" value="Bacteria"/>
</dbReference>
<evidence type="ECO:0000256" key="3">
    <source>
        <dbReference type="ARBA" id="ARBA00022670"/>
    </source>
</evidence>
<accession>G4Q6F8</accession>
<dbReference type="InterPro" id="IPR050072">
    <property type="entry name" value="Peptidase_M20A"/>
</dbReference>
<dbReference type="Gene3D" id="3.40.630.10">
    <property type="entry name" value="Zn peptidases"/>
    <property type="match status" value="1"/>
</dbReference>
<dbReference type="PANTHER" id="PTHR43808">
    <property type="entry name" value="ACETYLORNITHINE DEACETYLASE"/>
    <property type="match status" value="1"/>
</dbReference>
<evidence type="ECO:0000256" key="1">
    <source>
        <dbReference type="ARBA" id="ARBA00001947"/>
    </source>
</evidence>
<dbReference type="Gene3D" id="3.30.70.360">
    <property type="match status" value="2"/>
</dbReference>
<keyword evidence="10" id="KW-1185">Reference proteome</keyword>
<evidence type="ECO:0000256" key="6">
    <source>
        <dbReference type="ARBA" id="ARBA00022833"/>
    </source>
</evidence>
<evidence type="ECO:0000256" key="8">
    <source>
        <dbReference type="ARBA" id="ARBA00023049"/>
    </source>
</evidence>
<dbReference type="KEGG" id="ain:Acin_2253"/>
<comment type="cofactor">
    <cofactor evidence="1">
        <name>Zn(2+)</name>
        <dbReference type="ChEBI" id="CHEBI:29105"/>
    </cofactor>
</comment>
<dbReference type="InterPro" id="IPR002933">
    <property type="entry name" value="Peptidase_M20"/>
</dbReference>
<dbReference type="GO" id="GO:0008237">
    <property type="term" value="F:metallopeptidase activity"/>
    <property type="evidence" value="ECO:0007669"/>
    <property type="project" value="UniProtKB-KW"/>
</dbReference>
<reference evidence="9 10" key="1">
    <citation type="journal article" date="2011" name="J. Bacteriol.">
        <title>Complete genome sequence of Acidaminococcus intestini RYC-MR95, a Gram-negative bacterium from the phylum Firmicutes.</title>
        <authorList>
            <person name="D'Auria G."/>
            <person name="Galan J.C."/>
            <person name="Rodriguez-Alcayna M."/>
            <person name="Moya A."/>
            <person name="Baquero F."/>
            <person name="Latorre A."/>
        </authorList>
    </citation>
    <scope>NUCLEOTIDE SEQUENCE [LARGE SCALE GENOMIC DNA]</scope>
    <source>
        <strain evidence="9 10">RyC-MR95</strain>
    </source>
</reference>
<protein>
    <recommendedName>
        <fullName evidence="11">Dipeptidase</fullName>
    </recommendedName>
</protein>
<sequence length="449" mass="50646">MTPDEKAHYYGRMEKNFPQFLKAMERLVAVPSYLKEDDDYPHVPAIKKVLDETMALMKDLGYRTYADPDGYYGWAEIGEGDTLIGVLGHLDVVPPGLIDDWKSDPFTVNYRDGKAYGRGVQDDKGPTLTAVYAVKALLDEGFTPNYRLRFIFGTDEENLWRGIKVYMEKEEKPDFGFTPDSIFPLIHAEKGVLEYTLHASNESGLTFKAGDAYNVVPSYVKAPKSQALIEALKNLHYEYRDEGETVGILGKGMHAQFAEKGVNAIHRYLLALEAMGYPTKAARFVKDNLEGHLFAEPIFGDVKDDASGELKFNLGKIELTEKEEILSIDMRLPVTYPKEKAVEAITQKAAEYGFTYHEFDWLKPVYLPLDSPIIKKLMDSYVEATGDTEHKPLSSGGATYARAMDNCVAYGIILPGVEKSEHMPNENMVVDDYKTAMKIYIHTFVNFNR</sequence>
<dbReference type="RefSeq" id="WP_009015167.1">
    <property type="nucleotide sequence ID" value="NC_016077.1"/>
</dbReference>
<name>G4Q6F8_ACIIR</name>
<comment type="similarity">
    <text evidence="2">Belongs to the peptidase M20A family.</text>
</comment>
<keyword evidence="8" id="KW-0482">Metalloprotease</keyword>
<dbReference type="SUPFAM" id="SSF53187">
    <property type="entry name" value="Zn-dependent exopeptidases"/>
    <property type="match status" value="1"/>
</dbReference>
<dbReference type="InParanoid" id="G4Q6F8"/>
<evidence type="ECO:0000256" key="7">
    <source>
        <dbReference type="ARBA" id="ARBA00022997"/>
    </source>
</evidence>
<dbReference type="PROSITE" id="PS00758">
    <property type="entry name" value="ARGE_DAPE_CPG2_1"/>
    <property type="match status" value="1"/>
</dbReference>
<keyword evidence="5" id="KW-0378">Hydrolase</keyword>
<dbReference type="NCBIfam" id="TIGR01887">
    <property type="entry name" value="dipeptidaselike"/>
    <property type="match status" value="1"/>
</dbReference>
<dbReference type="InterPro" id="IPR001261">
    <property type="entry name" value="ArgE/DapE_CS"/>
</dbReference>
<dbReference type="AlphaFoldDB" id="G4Q6F8"/>
<dbReference type="GO" id="GO:0006508">
    <property type="term" value="P:proteolysis"/>
    <property type="evidence" value="ECO:0007669"/>
    <property type="project" value="UniProtKB-KW"/>
</dbReference>
<dbReference type="GO" id="GO:0016805">
    <property type="term" value="F:dipeptidase activity"/>
    <property type="evidence" value="ECO:0007669"/>
    <property type="project" value="UniProtKB-KW"/>
</dbReference>
<dbReference type="InterPro" id="IPR036264">
    <property type="entry name" value="Bact_exopeptidase_dim_dom"/>
</dbReference>
<dbReference type="InterPro" id="IPR010964">
    <property type="entry name" value="M20A_pepV-rel"/>
</dbReference>
<dbReference type="GO" id="GO:0008270">
    <property type="term" value="F:zinc ion binding"/>
    <property type="evidence" value="ECO:0007669"/>
    <property type="project" value="InterPro"/>
</dbReference>
<evidence type="ECO:0000313" key="10">
    <source>
        <dbReference type="Proteomes" id="UP000007093"/>
    </source>
</evidence>
<dbReference type="SUPFAM" id="SSF55031">
    <property type="entry name" value="Bacterial exopeptidase dimerisation domain"/>
    <property type="match status" value="1"/>
</dbReference>
<dbReference type="PATRIC" id="fig|568816.4.peg.2183"/>
<evidence type="ECO:0000313" key="9">
    <source>
        <dbReference type="EMBL" id="AEQ23448.1"/>
    </source>
</evidence>
<dbReference type="HOGENOM" id="CLU_031786_2_0_9"/>
<evidence type="ECO:0000256" key="5">
    <source>
        <dbReference type="ARBA" id="ARBA00022801"/>
    </source>
</evidence>
<dbReference type="STRING" id="568816.Acin_2253"/>
<keyword evidence="4" id="KW-0479">Metal-binding</keyword>
<dbReference type="Pfam" id="PF01546">
    <property type="entry name" value="Peptidase_M20"/>
    <property type="match status" value="1"/>
</dbReference>
<evidence type="ECO:0008006" key="11">
    <source>
        <dbReference type="Google" id="ProtNLM"/>
    </source>
</evidence>
<dbReference type="PANTHER" id="PTHR43808:SF31">
    <property type="entry name" value="N-ACETYL-L-CITRULLINE DEACETYLASE"/>
    <property type="match status" value="1"/>
</dbReference>
<evidence type="ECO:0000256" key="4">
    <source>
        <dbReference type="ARBA" id="ARBA00022723"/>
    </source>
</evidence>
<gene>
    <name evidence="9" type="ordered locus">Acin_2253</name>
</gene>
<evidence type="ECO:0000256" key="2">
    <source>
        <dbReference type="ARBA" id="ARBA00006247"/>
    </source>
</evidence>
<keyword evidence="7" id="KW-0224">Dipeptidase</keyword>
<dbReference type="GO" id="GO:0006526">
    <property type="term" value="P:L-arginine biosynthetic process"/>
    <property type="evidence" value="ECO:0007669"/>
    <property type="project" value="TreeGrafter"/>
</dbReference>
<dbReference type="GeneID" id="92879431"/>